<proteinExistence type="predicted"/>
<evidence type="ECO:0000256" key="1">
    <source>
        <dbReference type="SAM" id="MobiDB-lite"/>
    </source>
</evidence>
<feature type="compositionally biased region" description="Polar residues" evidence="1">
    <location>
        <begin position="29"/>
        <end position="38"/>
    </location>
</feature>
<evidence type="ECO:0000313" key="2">
    <source>
        <dbReference type="EMBL" id="KAK3850720.1"/>
    </source>
</evidence>
<accession>A0AAE1BKW3</accession>
<evidence type="ECO:0000313" key="3">
    <source>
        <dbReference type="Proteomes" id="UP001286313"/>
    </source>
</evidence>
<sequence>MGYERRKYLCCPEGRPPLEEVGRQDSNHNPRQTPTTSPDKPLPHPQTDPYHNPRQTPTTTPDQHHHNNRQTPPKPQTNSTKTPDNNLRPTPPQPQTNSTTTQDKPHHNLIFLKHFI</sequence>
<feature type="compositionally biased region" description="Low complexity" evidence="1">
    <location>
        <begin position="52"/>
        <end position="61"/>
    </location>
</feature>
<organism evidence="2 3">
    <name type="scientific">Petrolisthes cinctipes</name>
    <name type="common">Flat porcelain crab</name>
    <dbReference type="NCBI Taxonomy" id="88211"/>
    <lineage>
        <taxon>Eukaryota</taxon>
        <taxon>Metazoa</taxon>
        <taxon>Ecdysozoa</taxon>
        <taxon>Arthropoda</taxon>
        <taxon>Crustacea</taxon>
        <taxon>Multicrustacea</taxon>
        <taxon>Malacostraca</taxon>
        <taxon>Eumalacostraca</taxon>
        <taxon>Eucarida</taxon>
        <taxon>Decapoda</taxon>
        <taxon>Pleocyemata</taxon>
        <taxon>Anomura</taxon>
        <taxon>Galatheoidea</taxon>
        <taxon>Porcellanidae</taxon>
        <taxon>Petrolisthes</taxon>
    </lineage>
</organism>
<dbReference type="AlphaFoldDB" id="A0AAE1BKW3"/>
<feature type="compositionally biased region" description="Basic and acidic residues" evidence="1">
    <location>
        <begin position="16"/>
        <end position="28"/>
    </location>
</feature>
<dbReference type="Proteomes" id="UP001286313">
    <property type="component" value="Unassembled WGS sequence"/>
</dbReference>
<keyword evidence="3" id="KW-1185">Reference proteome</keyword>
<reference evidence="2" key="1">
    <citation type="submission" date="2023-10" db="EMBL/GenBank/DDBJ databases">
        <title>Genome assemblies of two species of porcelain crab, Petrolisthes cinctipes and Petrolisthes manimaculis (Anomura: Porcellanidae).</title>
        <authorList>
            <person name="Angst P."/>
        </authorList>
    </citation>
    <scope>NUCLEOTIDE SEQUENCE</scope>
    <source>
        <strain evidence="2">PB745_01</strain>
        <tissue evidence="2">Gill</tissue>
    </source>
</reference>
<dbReference type="EMBL" id="JAWQEG010008231">
    <property type="protein sequence ID" value="KAK3850720.1"/>
    <property type="molecule type" value="Genomic_DNA"/>
</dbReference>
<gene>
    <name evidence="2" type="ORF">Pcinc_042586</name>
</gene>
<protein>
    <submittedName>
        <fullName evidence="2">Uncharacterized protein</fullName>
    </submittedName>
</protein>
<name>A0AAE1BKW3_PETCI</name>
<feature type="compositionally biased region" description="Polar residues" evidence="1">
    <location>
        <begin position="76"/>
        <end position="88"/>
    </location>
</feature>
<feature type="region of interest" description="Disordered" evidence="1">
    <location>
        <begin position="1"/>
        <end position="109"/>
    </location>
</feature>
<comment type="caution">
    <text evidence="2">The sequence shown here is derived from an EMBL/GenBank/DDBJ whole genome shotgun (WGS) entry which is preliminary data.</text>
</comment>